<keyword evidence="3" id="KW-1185">Reference proteome</keyword>
<gene>
    <name evidence="2" type="ORF">GQX73_g9046</name>
</gene>
<dbReference type="EMBL" id="WUBL01000147">
    <property type="protein sequence ID" value="KAF2964526.1"/>
    <property type="molecule type" value="Genomic_DNA"/>
</dbReference>
<reference evidence="2 3" key="1">
    <citation type="submission" date="2019-12" db="EMBL/GenBank/DDBJ databases">
        <title>Draft genome sequence of the ascomycete Xylaria multiplex DSM 110363.</title>
        <authorList>
            <person name="Buettner E."/>
            <person name="Kellner H."/>
        </authorList>
    </citation>
    <scope>NUCLEOTIDE SEQUENCE [LARGE SCALE GENOMIC DNA]</scope>
    <source>
        <strain evidence="2 3">DSM 110363</strain>
    </source>
</reference>
<dbReference type="Proteomes" id="UP000481858">
    <property type="component" value="Unassembled WGS sequence"/>
</dbReference>
<evidence type="ECO:0000313" key="2">
    <source>
        <dbReference type="EMBL" id="KAF2964526.1"/>
    </source>
</evidence>
<feature type="region of interest" description="Disordered" evidence="1">
    <location>
        <begin position="315"/>
        <end position="343"/>
    </location>
</feature>
<feature type="compositionally biased region" description="Low complexity" evidence="1">
    <location>
        <begin position="266"/>
        <end position="279"/>
    </location>
</feature>
<accession>A0A7C8IIJ4</accession>
<protein>
    <submittedName>
        <fullName evidence="2">Uncharacterized protein</fullName>
    </submittedName>
</protein>
<evidence type="ECO:0000313" key="3">
    <source>
        <dbReference type="Proteomes" id="UP000481858"/>
    </source>
</evidence>
<dbReference type="AlphaFoldDB" id="A0A7C8IIJ4"/>
<dbReference type="InParanoid" id="A0A7C8IIJ4"/>
<feature type="compositionally biased region" description="Polar residues" evidence="1">
    <location>
        <begin position="320"/>
        <end position="329"/>
    </location>
</feature>
<comment type="caution">
    <text evidence="2">The sequence shown here is derived from an EMBL/GenBank/DDBJ whole genome shotgun (WGS) entry which is preliminary data.</text>
</comment>
<organism evidence="2 3">
    <name type="scientific">Xylaria multiplex</name>
    <dbReference type="NCBI Taxonomy" id="323545"/>
    <lineage>
        <taxon>Eukaryota</taxon>
        <taxon>Fungi</taxon>
        <taxon>Dikarya</taxon>
        <taxon>Ascomycota</taxon>
        <taxon>Pezizomycotina</taxon>
        <taxon>Sordariomycetes</taxon>
        <taxon>Xylariomycetidae</taxon>
        <taxon>Xylariales</taxon>
        <taxon>Xylariaceae</taxon>
        <taxon>Xylaria</taxon>
    </lineage>
</organism>
<dbReference type="OrthoDB" id="4773670at2759"/>
<name>A0A7C8IIJ4_9PEZI</name>
<feature type="region of interest" description="Disordered" evidence="1">
    <location>
        <begin position="265"/>
        <end position="289"/>
    </location>
</feature>
<proteinExistence type="predicted"/>
<evidence type="ECO:0000256" key="1">
    <source>
        <dbReference type="SAM" id="MobiDB-lite"/>
    </source>
</evidence>
<sequence length="360" mass="40021">MAPTDPKCYPVCASVPPTGEPQFNLRRSLNYLSLAPQLQARELSFINISIIAPNAPERQQVCHVRARASTTPHFESSVNITIASPANLEEQKTIDAPTPPNPNNAYRSQLRHIFPQDLVTELIVPKVNPILREKTVHPSLILGSSLIVGSRQYYHPLFSLTISEIRNTLFPKPEDSKRGMIDKTVDAMLKAWKGKCQRAIPQYLHEMHRSLVIEAERDIKAVKDEVLEAAEEQLEGRLHAFEMSLPSTLTQVTSKADALVQGFQDSNVSSSQQHPSISSLPRKRTPESWGPRVLLTPSKFMLPLVPATFVPTTPKPSFGSRLTSPSSCTIGRPGTPIGNPVTLTKTRRHSNEYDDFTPFP</sequence>